<feature type="domain" description="Metallo-beta-lactamase" evidence="6">
    <location>
        <begin position="35"/>
        <end position="269"/>
    </location>
</feature>
<dbReference type="GO" id="GO:0046872">
    <property type="term" value="F:metal ion binding"/>
    <property type="evidence" value="ECO:0007669"/>
    <property type="project" value="UniProtKB-KW"/>
</dbReference>
<dbReference type="PANTHER" id="PTHR42978:SF2">
    <property type="entry name" value="102 KBASES UNSTABLE REGION: FROM 1 TO 119443"/>
    <property type="match status" value="1"/>
</dbReference>
<evidence type="ECO:0000256" key="3">
    <source>
        <dbReference type="ARBA" id="ARBA00022723"/>
    </source>
</evidence>
<name>A0A0R0BUX0_9GAMM</name>
<comment type="cofactor">
    <cofactor evidence="1">
        <name>Zn(2+)</name>
        <dbReference type="ChEBI" id="CHEBI:29105"/>
    </cofactor>
</comment>
<evidence type="ECO:0000256" key="1">
    <source>
        <dbReference type="ARBA" id="ARBA00001947"/>
    </source>
</evidence>
<evidence type="ECO:0000313" key="7">
    <source>
        <dbReference type="EMBL" id="KRG61072.1"/>
    </source>
</evidence>
<evidence type="ECO:0000256" key="2">
    <source>
        <dbReference type="ARBA" id="ARBA00007749"/>
    </source>
</evidence>
<comment type="caution">
    <text evidence="7">The sequence shown here is derived from an EMBL/GenBank/DDBJ whole genome shotgun (WGS) entry which is preliminary data.</text>
</comment>
<dbReference type="GO" id="GO:0016787">
    <property type="term" value="F:hydrolase activity"/>
    <property type="evidence" value="ECO:0007669"/>
    <property type="project" value="UniProtKB-KW"/>
</dbReference>
<dbReference type="AlphaFoldDB" id="A0A0R0BUX0"/>
<reference evidence="7 8" key="1">
    <citation type="submission" date="2015-05" db="EMBL/GenBank/DDBJ databases">
        <title>Genome sequencing and analysis of members of genus Stenotrophomonas.</title>
        <authorList>
            <person name="Patil P.P."/>
            <person name="Midha S."/>
            <person name="Patil P.B."/>
        </authorList>
    </citation>
    <scope>NUCLEOTIDE SEQUENCE [LARGE SCALE GENOMIC DNA]</scope>
    <source>
        <strain evidence="7 8">DSM 17805</strain>
    </source>
</reference>
<dbReference type="PATRIC" id="fig|266128.3.peg.36"/>
<dbReference type="Proteomes" id="UP000051254">
    <property type="component" value="Unassembled WGS sequence"/>
</dbReference>
<gene>
    <name evidence="7" type="ORF">ABB25_00165</name>
</gene>
<dbReference type="InterPro" id="IPR001279">
    <property type="entry name" value="Metallo-B-lactamas"/>
</dbReference>
<dbReference type="CDD" id="cd07730">
    <property type="entry name" value="metallo-hydrolase-like_MBL-fold"/>
    <property type="match status" value="1"/>
</dbReference>
<dbReference type="InterPro" id="IPR036866">
    <property type="entry name" value="RibonucZ/Hydroxyglut_hydro"/>
</dbReference>
<keyword evidence="5" id="KW-0862">Zinc</keyword>
<keyword evidence="4" id="KW-0378">Hydrolase</keyword>
<evidence type="ECO:0000313" key="8">
    <source>
        <dbReference type="Proteomes" id="UP000051254"/>
    </source>
</evidence>
<dbReference type="SMART" id="SM00849">
    <property type="entry name" value="Lactamase_B"/>
    <property type="match status" value="1"/>
</dbReference>
<dbReference type="SUPFAM" id="SSF56281">
    <property type="entry name" value="Metallo-hydrolase/oxidoreductase"/>
    <property type="match status" value="1"/>
</dbReference>
<keyword evidence="3" id="KW-0479">Metal-binding</keyword>
<comment type="similarity">
    <text evidence="2">Belongs to the metallo-beta-lactamase superfamily.</text>
</comment>
<sequence>MAAMIDRWQLFEAGHCRHPEIAARRDGALRPCQFPSLAATLHHRQHGWLLFDTGYARHFLQATEPFPERLYRWTTPVHGASEQALAGQLQAQGIAPAQIAHIVLSHLHGDHVAGVADFPQARVYCAEAAWAHLQQCNRVQATANGYLPALLADVPARLTGLQALPLAATVPAPLHGFAPPRDLFGDGSVLLVDLPGHAPGHTGLWFADADGPVFLVADAVWSSDALEKAVLPPALVTAWLGDGPRYRDTFARLHALGRQYPGVRLIPSHCRRWRPARGSA</sequence>
<organism evidence="7 8">
    <name type="scientific">Stenotrophomonas koreensis</name>
    <dbReference type="NCBI Taxonomy" id="266128"/>
    <lineage>
        <taxon>Bacteria</taxon>
        <taxon>Pseudomonadati</taxon>
        <taxon>Pseudomonadota</taxon>
        <taxon>Gammaproteobacteria</taxon>
        <taxon>Lysobacterales</taxon>
        <taxon>Lysobacteraceae</taxon>
        <taxon>Stenotrophomonas</taxon>
    </lineage>
</organism>
<dbReference type="Pfam" id="PF00753">
    <property type="entry name" value="Lactamase_B"/>
    <property type="match status" value="1"/>
</dbReference>
<proteinExistence type="inferred from homology"/>
<dbReference type="STRING" id="266128.ABB25_00165"/>
<evidence type="ECO:0000256" key="5">
    <source>
        <dbReference type="ARBA" id="ARBA00022833"/>
    </source>
</evidence>
<keyword evidence="8" id="KW-1185">Reference proteome</keyword>
<dbReference type="InterPro" id="IPR051013">
    <property type="entry name" value="MBL_superfamily_lactonases"/>
</dbReference>
<dbReference type="EMBL" id="LDJH01000001">
    <property type="protein sequence ID" value="KRG61072.1"/>
    <property type="molecule type" value="Genomic_DNA"/>
</dbReference>
<evidence type="ECO:0000256" key="4">
    <source>
        <dbReference type="ARBA" id="ARBA00022801"/>
    </source>
</evidence>
<evidence type="ECO:0000259" key="6">
    <source>
        <dbReference type="SMART" id="SM00849"/>
    </source>
</evidence>
<accession>A0A0R0BUX0</accession>
<dbReference type="Gene3D" id="3.60.15.10">
    <property type="entry name" value="Ribonuclease Z/Hydroxyacylglutathione hydrolase-like"/>
    <property type="match status" value="1"/>
</dbReference>
<protein>
    <submittedName>
        <fullName evidence="7">Beta-lactamase</fullName>
    </submittedName>
</protein>
<dbReference type="PANTHER" id="PTHR42978">
    <property type="entry name" value="QUORUM-QUENCHING LACTONASE YTNP-RELATED-RELATED"/>
    <property type="match status" value="1"/>
</dbReference>
<dbReference type="OrthoDB" id="5443440at2"/>